<evidence type="ECO:0000256" key="2">
    <source>
        <dbReference type="ARBA" id="ARBA00008791"/>
    </source>
</evidence>
<evidence type="ECO:0000256" key="4">
    <source>
        <dbReference type="ARBA" id="ARBA00037131"/>
    </source>
</evidence>
<name>A0A222FPV7_9GAMM</name>
<keyword evidence="3" id="KW-0963">Cytoplasm</keyword>
<feature type="domain" description="UspA" evidence="5">
    <location>
        <begin position="4"/>
        <end position="139"/>
    </location>
</feature>
<proteinExistence type="inferred from homology"/>
<dbReference type="PANTHER" id="PTHR47892:SF1">
    <property type="entry name" value="UNIVERSAL STRESS PROTEIN E"/>
    <property type="match status" value="1"/>
</dbReference>
<comment type="similarity">
    <text evidence="2">Belongs to the universal stress protein A family.</text>
</comment>
<comment type="function">
    <text evidence="4">Required for resistance to DNA-damaging agents.</text>
</comment>
<dbReference type="KEGG" id="bsan:CHH28_17880"/>
<sequence length="313" mass="34677">MLHFKHILCVIGHQFHLNSAAFRRARSLAKGQQAQLTLLQVLPDVAPLNDEDSGHLRQQACDRRRQDIQQQLSTLDGAADIDVQVGVGKRYVYTIQTVLQQGFDLVIKVAESPSWIDRWLGSDDMHLLRKCPCPVWLMRPDDKDDYHQIVAAVDLSTSDDSEVQLNDDIVQLASSVCLSDFASLDVVSVYDAPEAGFVSLWAEEPDKVQQRMLEQELLQHEIAMKALLQRLSEHLGDDAYDYLQPVPRLRQGVASQQLIEEAHATKADLLVMGTVARSGIPGVIIGNTAETVLSEVHCSVLAIKPAGFVSPVS</sequence>
<dbReference type="Pfam" id="PF00582">
    <property type="entry name" value="Usp"/>
    <property type="match status" value="2"/>
</dbReference>
<evidence type="ECO:0000313" key="7">
    <source>
        <dbReference type="Proteomes" id="UP000202440"/>
    </source>
</evidence>
<reference evidence="6 7" key="1">
    <citation type="submission" date="2017-07" db="EMBL/GenBank/DDBJ databases">
        <title>Annotated genome sequence of Bacterioplanes sanyensis isolated from Red Sea.</title>
        <authorList>
            <person name="Rehman Z.U."/>
        </authorList>
    </citation>
    <scope>NUCLEOTIDE SEQUENCE [LARGE SCALE GENOMIC DNA]</scope>
    <source>
        <strain evidence="6 7">NV9</strain>
    </source>
</reference>
<dbReference type="Proteomes" id="UP000202440">
    <property type="component" value="Chromosome"/>
</dbReference>
<evidence type="ECO:0000256" key="1">
    <source>
        <dbReference type="ARBA" id="ARBA00004496"/>
    </source>
</evidence>
<dbReference type="GO" id="GO:0005737">
    <property type="term" value="C:cytoplasm"/>
    <property type="evidence" value="ECO:0007669"/>
    <property type="project" value="UniProtKB-SubCell"/>
</dbReference>
<feature type="domain" description="UspA" evidence="5">
    <location>
        <begin position="146"/>
        <end position="304"/>
    </location>
</feature>
<dbReference type="InterPro" id="IPR006015">
    <property type="entry name" value="Universal_stress_UspA"/>
</dbReference>
<gene>
    <name evidence="6" type="ORF">CHH28_17880</name>
</gene>
<evidence type="ECO:0000313" key="6">
    <source>
        <dbReference type="EMBL" id="ASP40431.1"/>
    </source>
</evidence>
<dbReference type="InterPro" id="IPR006016">
    <property type="entry name" value="UspA"/>
</dbReference>
<dbReference type="OrthoDB" id="239260at2"/>
<dbReference type="EMBL" id="CP022530">
    <property type="protein sequence ID" value="ASP40431.1"/>
    <property type="molecule type" value="Genomic_DNA"/>
</dbReference>
<dbReference type="PANTHER" id="PTHR47892">
    <property type="entry name" value="UNIVERSAL STRESS PROTEIN E"/>
    <property type="match status" value="1"/>
</dbReference>
<dbReference type="RefSeq" id="WP_094061598.1">
    <property type="nucleotide sequence ID" value="NZ_CP022530.1"/>
</dbReference>
<keyword evidence="7" id="KW-1185">Reference proteome</keyword>
<comment type="subcellular location">
    <subcellularLocation>
        <location evidence="1">Cytoplasm</location>
    </subcellularLocation>
</comment>
<protein>
    <submittedName>
        <fullName evidence="6">Universal stress protein UspA</fullName>
    </submittedName>
</protein>
<dbReference type="SUPFAM" id="SSF52402">
    <property type="entry name" value="Adenine nucleotide alpha hydrolases-like"/>
    <property type="match status" value="2"/>
</dbReference>
<evidence type="ECO:0000259" key="5">
    <source>
        <dbReference type="Pfam" id="PF00582"/>
    </source>
</evidence>
<dbReference type="Gene3D" id="3.40.50.12370">
    <property type="match status" value="1"/>
</dbReference>
<dbReference type="PRINTS" id="PR01438">
    <property type="entry name" value="UNVRSLSTRESS"/>
</dbReference>
<organism evidence="6 7">
    <name type="scientific">Bacterioplanes sanyensis</name>
    <dbReference type="NCBI Taxonomy" id="1249553"/>
    <lineage>
        <taxon>Bacteria</taxon>
        <taxon>Pseudomonadati</taxon>
        <taxon>Pseudomonadota</taxon>
        <taxon>Gammaproteobacteria</taxon>
        <taxon>Oceanospirillales</taxon>
        <taxon>Oceanospirillaceae</taxon>
        <taxon>Bacterioplanes</taxon>
    </lineage>
</organism>
<evidence type="ECO:0000256" key="3">
    <source>
        <dbReference type="ARBA" id="ARBA00022490"/>
    </source>
</evidence>
<dbReference type="AlphaFoldDB" id="A0A222FPV7"/>
<accession>A0A222FPV7</accession>